<evidence type="ECO:0008006" key="13">
    <source>
        <dbReference type="Google" id="ProtNLM"/>
    </source>
</evidence>
<dbReference type="SUPFAM" id="SSF52540">
    <property type="entry name" value="P-loop containing nucleoside triphosphate hydrolases"/>
    <property type="match status" value="1"/>
</dbReference>
<sequence>MSFGRIIYYYWAQIRKYKISFFFTFVAYGTAVVLSSIINPIFYKGIIDLVAGASAPVTVTHDLFSIAFKIAVTVVAYQALFRVGDYLIVHFQANTIREIHNDVFIRLMNHSYKFFSNHFSGSLVAKSKRFAAAFERMSDVVTFSFWFTFIQLTGVFIVLFLQAPQISFLFLAWVVIYVFITFLFIRKKVKYDMAEAAADSKVTARFADAITNILNVKIFSGMRREESLFKDVTSDEYYKRTKAWGFGNIQNLVQGFLMGVLQIAVVYVMINLWIKGSISAGMIVLVQVYMFSVFDHLWELGKSLVRFFKSLAEAQEMVDLLDQKPDILDINNPEKCIISKGNINFEKVNFEYIAGYGVFRNFNLQISTGEKIGLVGHSGSGKSTLVKMLLRFADVKDGRILIDGQNIAQIKQDDLRSKISYVPQEPILFHRSIRDNIAYSNSLVAEEEIIEAAKKAHAHEFISGFKNGYETLVGERGIKLSGGEKQRVAIARAMLKPAPILILDEATSSLDSVSESYIQDAFNALMKGKTTIVIAHRLSTIQKMDRIIVLDKGKIVEEGTHRELLERDGVYADLWEHQTGGFLNSSTSQVDELSNKENKS</sequence>
<feature type="transmembrane region" description="Helical" evidence="8">
    <location>
        <begin position="63"/>
        <end position="81"/>
    </location>
</feature>
<keyword evidence="2" id="KW-0813">Transport</keyword>
<dbReference type="InterPro" id="IPR027417">
    <property type="entry name" value="P-loop_NTPase"/>
</dbReference>
<dbReference type="GO" id="GO:0140359">
    <property type="term" value="F:ABC-type transporter activity"/>
    <property type="evidence" value="ECO:0007669"/>
    <property type="project" value="InterPro"/>
</dbReference>
<dbReference type="PROSITE" id="PS50929">
    <property type="entry name" value="ABC_TM1F"/>
    <property type="match status" value="1"/>
</dbReference>
<keyword evidence="4" id="KW-0547">Nucleotide-binding</keyword>
<reference evidence="11 12" key="1">
    <citation type="journal article" date="2016" name="Nat. Commun.">
        <title>Thousands of microbial genomes shed light on interconnected biogeochemical processes in an aquifer system.</title>
        <authorList>
            <person name="Anantharaman K."/>
            <person name="Brown C.T."/>
            <person name="Hug L.A."/>
            <person name="Sharon I."/>
            <person name="Castelle C.J."/>
            <person name="Probst A.J."/>
            <person name="Thomas B.C."/>
            <person name="Singh A."/>
            <person name="Wilkins M.J."/>
            <person name="Karaoz U."/>
            <person name="Brodie E.L."/>
            <person name="Williams K.H."/>
            <person name="Hubbard S.S."/>
            <person name="Banfield J.F."/>
        </authorList>
    </citation>
    <scope>NUCLEOTIDE SEQUENCE [LARGE SCALE GENOMIC DNA]</scope>
</reference>
<evidence type="ECO:0000256" key="5">
    <source>
        <dbReference type="ARBA" id="ARBA00022840"/>
    </source>
</evidence>
<dbReference type="GO" id="GO:0016887">
    <property type="term" value="F:ATP hydrolysis activity"/>
    <property type="evidence" value="ECO:0007669"/>
    <property type="project" value="InterPro"/>
</dbReference>
<dbReference type="Proteomes" id="UP000176192">
    <property type="component" value="Unassembled WGS sequence"/>
</dbReference>
<dbReference type="Pfam" id="PF00005">
    <property type="entry name" value="ABC_tran"/>
    <property type="match status" value="1"/>
</dbReference>
<dbReference type="FunFam" id="3.40.50.300:FF:000287">
    <property type="entry name" value="Multidrug ABC transporter ATP-binding protein"/>
    <property type="match status" value="1"/>
</dbReference>
<evidence type="ECO:0000256" key="3">
    <source>
        <dbReference type="ARBA" id="ARBA00022692"/>
    </source>
</evidence>
<dbReference type="PROSITE" id="PS00211">
    <property type="entry name" value="ABC_TRANSPORTER_1"/>
    <property type="match status" value="1"/>
</dbReference>
<evidence type="ECO:0000256" key="4">
    <source>
        <dbReference type="ARBA" id="ARBA00022741"/>
    </source>
</evidence>
<evidence type="ECO:0000313" key="12">
    <source>
        <dbReference type="Proteomes" id="UP000176192"/>
    </source>
</evidence>
<keyword evidence="3 8" id="KW-0812">Transmembrane</keyword>
<dbReference type="SUPFAM" id="SSF90123">
    <property type="entry name" value="ABC transporter transmembrane region"/>
    <property type="match status" value="1"/>
</dbReference>
<organism evidence="11 12">
    <name type="scientific">Candidatus Nomurabacteria bacterium RIFCSPLOWO2_12_FULL_46_14</name>
    <dbReference type="NCBI Taxonomy" id="1801797"/>
    <lineage>
        <taxon>Bacteria</taxon>
        <taxon>Candidatus Nomuraibacteriota</taxon>
    </lineage>
</organism>
<evidence type="ECO:0000259" key="10">
    <source>
        <dbReference type="PROSITE" id="PS50929"/>
    </source>
</evidence>
<keyword evidence="6 8" id="KW-1133">Transmembrane helix</keyword>
<dbReference type="InterPro" id="IPR003593">
    <property type="entry name" value="AAA+_ATPase"/>
</dbReference>
<dbReference type="InterPro" id="IPR039421">
    <property type="entry name" value="Type_1_exporter"/>
</dbReference>
<dbReference type="Gene3D" id="1.20.1560.10">
    <property type="entry name" value="ABC transporter type 1, transmembrane domain"/>
    <property type="match status" value="1"/>
</dbReference>
<evidence type="ECO:0000256" key="8">
    <source>
        <dbReference type="SAM" id="Phobius"/>
    </source>
</evidence>
<dbReference type="InterPro" id="IPR017871">
    <property type="entry name" value="ABC_transporter-like_CS"/>
</dbReference>
<keyword evidence="5" id="KW-0067">ATP-binding</keyword>
<protein>
    <recommendedName>
        <fullName evidence="13">ABC transporter ATP-binding protein</fullName>
    </recommendedName>
</protein>
<dbReference type="EMBL" id="MFVV01000031">
    <property type="protein sequence ID" value="OGJ02932.1"/>
    <property type="molecule type" value="Genomic_DNA"/>
</dbReference>
<dbReference type="Gene3D" id="3.40.50.300">
    <property type="entry name" value="P-loop containing nucleotide triphosphate hydrolases"/>
    <property type="match status" value="1"/>
</dbReference>
<proteinExistence type="predicted"/>
<accession>A0A1F6Y9A3</accession>
<dbReference type="PROSITE" id="PS50893">
    <property type="entry name" value="ABC_TRANSPORTER_2"/>
    <property type="match status" value="1"/>
</dbReference>
<evidence type="ECO:0000259" key="9">
    <source>
        <dbReference type="PROSITE" id="PS50893"/>
    </source>
</evidence>
<evidence type="ECO:0000313" key="11">
    <source>
        <dbReference type="EMBL" id="OGJ02932.1"/>
    </source>
</evidence>
<dbReference type="PANTHER" id="PTHR24221:SF654">
    <property type="entry name" value="ATP-BINDING CASSETTE SUB-FAMILY B MEMBER 6"/>
    <property type="match status" value="1"/>
</dbReference>
<comment type="caution">
    <text evidence="11">The sequence shown here is derived from an EMBL/GenBank/DDBJ whole genome shotgun (WGS) entry which is preliminary data.</text>
</comment>
<dbReference type="InterPro" id="IPR036640">
    <property type="entry name" value="ABC1_TM_sf"/>
</dbReference>
<dbReference type="InterPro" id="IPR011527">
    <property type="entry name" value="ABC1_TM_dom"/>
</dbReference>
<feature type="transmembrane region" description="Helical" evidence="8">
    <location>
        <begin position="166"/>
        <end position="185"/>
    </location>
</feature>
<dbReference type="GO" id="GO:0005886">
    <property type="term" value="C:plasma membrane"/>
    <property type="evidence" value="ECO:0007669"/>
    <property type="project" value="UniProtKB-SubCell"/>
</dbReference>
<evidence type="ECO:0000256" key="1">
    <source>
        <dbReference type="ARBA" id="ARBA00004651"/>
    </source>
</evidence>
<dbReference type="GO" id="GO:0034040">
    <property type="term" value="F:ATPase-coupled lipid transmembrane transporter activity"/>
    <property type="evidence" value="ECO:0007669"/>
    <property type="project" value="TreeGrafter"/>
</dbReference>
<dbReference type="SMART" id="SM00382">
    <property type="entry name" value="AAA"/>
    <property type="match status" value="1"/>
</dbReference>
<gene>
    <name evidence="11" type="ORF">A3G06_02300</name>
</gene>
<comment type="subcellular location">
    <subcellularLocation>
        <location evidence="1">Cell membrane</location>
        <topology evidence="1">Multi-pass membrane protein</topology>
    </subcellularLocation>
</comment>
<dbReference type="STRING" id="1801797.A3G06_02300"/>
<dbReference type="CDD" id="cd07346">
    <property type="entry name" value="ABC_6TM_exporters"/>
    <property type="match status" value="1"/>
</dbReference>
<feature type="domain" description="ABC transmembrane type-1" evidence="10">
    <location>
        <begin position="31"/>
        <end position="309"/>
    </location>
</feature>
<evidence type="ECO:0000256" key="6">
    <source>
        <dbReference type="ARBA" id="ARBA00022989"/>
    </source>
</evidence>
<dbReference type="Pfam" id="PF00664">
    <property type="entry name" value="ABC_membrane"/>
    <property type="match status" value="1"/>
</dbReference>
<feature type="transmembrane region" description="Helical" evidence="8">
    <location>
        <begin position="21"/>
        <end position="43"/>
    </location>
</feature>
<evidence type="ECO:0000256" key="7">
    <source>
        <dbReference type="ARBA" id="ARBA00023136"/>
    </source>
</evidence>
<feature type="domain" description="ABC transporter" evidence="9">
    <location>
        <begin position="343"/>
        <end position="577"/>
    </location>
</feature>
<dbReference type="AlphaFoldDB" id="A0A1F6Y9A3"/>
<feature type="transmembrane region" description="Helical" evidence="8">
    <location>
        <begin position="140"/>
        <end position="160"/>
    </location>
</feature>
<evidence type="ECO:0000256" key="2">
    <source>
        <dbReference type="ARBA" id="ARBA00022448"/>
    </source>
</evidence>
<keyword evidence="7 8" id="KW-0472">Membrane</keyword>
<dbReference type="GO" id="GO:0005524">
    <property type="term" value="F:ATP binding"/>
    <property type="evidence" value="ECO:0007669"/>
    <property type="project" value="UniProtKB-KW"/>
</dbReference>
<feature type="transmembrane region" description="Helical" evidence="8">
    <location>
        <begin position="252"/>
        <end position="274"/>
    </location>
</feature>
<dbReference type="PANTHER" id="PTHR24221">
    <property type="entry name" value="ATP-BINDING CASSETTE SUB-FAMILY B"/>
    <property type="match status" value="1"/>
</dbReference>
<dbReference type="InterPro" id="IPR003439">
    <property type="entry name" value="ABC_transporter-like_ATP-bd"/>
</dbReference>
<name>A0A1F6Y9A3_9BACT</name>